<dbReference type="CDD" id="cd01650">
    <property type="entry name" value="RT_nLTR_like"/>
    <property type="match status" value="1"/>
</dbReference>
<dbReference type="PRINTS" id="PR01345">
    <property type="entry name" value="CERVTRCPTASE"/>
</dbReference>
<evidence type="ECO:0000313" key="2">
    <source>
        <dbReference type="EMBL" id="CAD2193284.1"/>
    </source>
</evidence>
<dbReference type="SUPFAM" id="SSF56672">
    <property type="entry name" value="DNA/RNA polymerases"/>
    <property type="match status" value="1"/>
</dbReference>
<dbReference type="Proteomes" id="UP000580250">
    <property type="component" value="Unassembled WGS sequence"/>
</dbReference>
<dbReference type="Pfam" id="PF00078">
    <property type="entry name" value="RVT_1"/>
    <property type="match status" value="1"/>
</dbReference>
<dbReference type="InterPro" id="IPR005135">
    <property type="entry name" value="Endo/exonuclease/phosphatase"/>
</dbReference>
<dbReference type="SUPFAM" id="SSF56219">
    <property type="entry name" value="DNase I-like"/>
    <property type="match status" value="1"/>
</dbReference>
<dbReference type="InterPro" id="IPR036691">
    <property type="entry name" value="Endo/exonu/phosph_ase_sf"/>
</dbReference>
<dbReference type="PANTHER" id="PTHR33332">
    <property type="entry name" value="REVERSE TRANSCRIPTASE DOMAIN-CONTAINING PROTEIN"/>
    <property type="match status" value="1"/>
</dbReference>
<dbReference type="InterPro" id="IPR000477">
    <property type="entry name" value="RT_dom"/>
</dbReference>
<protein>
    <recommendedName>
        <fullName evidence="1">Reverse transcriptase domain-containing protein</fullName>
    </recommendedName>
</protein>
<feature type="domain" description="Reverse transcriptase" evidence="1">
    <location>
        <begin position="398"/>
        <end position="644"/>
    </location>
</feature>
<dbReference type="EMBL" id="CAJEWN010001017">
    <property type="protein sequence ID" value="CAD2193284.1"/>
    <property type="molecule type" value="Genomic_DNA"/>
</dbReference>
<comment type="caution">
    <text evidence="2">The sequence shown here is derived from an EMBL/GenBank/DDBJ whole genome shotgun (WGS) entry which is preliminary data.</text>
</comment>
<evidence type="ECO:0000259" key="1">
    <source>
        <dbReference type="PROSITE" id="PS50878"/>
    </source>
</evidence>
<dbReference type="InterPro" id="IPR043502">
    <property type="entry name" value="DNA/RNA_pol_sf"/>
</dbReference>
<evidence type="ECO:0000313" key="3">
    <source>
        <dbReference type="Proteomes" id="UP000580250"/>
    </source>
</evidence>
<accession>A0A6V7X1X5</accession>
<gene>
    <name evidence="2" type="ORF">MENT_LOCUS46221</name>
</gene>
<dbReference type="GO" id="GO:0003824">
    <property type="term" value="F:catalytic activity"/>
    <property type="evidence" value="ECO:0007669"/>
    <property type="project" value="InterPro"/>
</dbReference>
<dbReference type="AlphaFoldDB" id="A0A6V7X1X5"/>
<dbReference type="PROSITE" id="PS50878">
    <property type="entry name" value="RT_POL"/>
    <property type="match status" value="1"/>
</dbReference>
<organism evidence="2 3">
    <name type="scientific">Meloidogyne enterolobii</name>
    <name type="common">Root-knot nematode worm</name>
    <name type="synonym">Meloidogyne mayaguensis</name>
    <dbReference type="NCBI Taxonomy" id="390850"/>
    <lineage>
        <taxon>Eukaryota</taxon>
        <taxon>Metazoa</taxon>
        <taxon>Ecdysozoa</taxon>
        <taxon>Nematoda</taxon>
        <taxon>Chromadorea</taxon>
        <taxon>Rhabditida</taxon>
        <taxon>Tylenchina</taxon>
        <taxon>Tylenchomorpha</taxon>
        <taxon>Tylenchoidea</taxon>
        <taxon>Meloidogynidae</taxon>
        <taxon>Meloidogyninae</taxon>
        <taxon>Meloidogyne</taxon>
    </lineage>
</organism>
<dbReference type="Gene3D" id="3.60.10.10">
    <property type="entry name" value="Endonuclease/exonuclease/phosphatase"/>
    <property type="match status" value="1"/>
</dbReference>
<dbReference type="OrthoDB" id="5866776at2759"/>
<proteinExistence type="predicted"/>
<dbReference type="Pfam" id="PF14529">
    <property type="entry name" value="Exo_endo_phos_2"/>
    <property type="match status" value="1"/>
</dbReference>
<sequence length="860" mass="99919">MLSNELNVKGKYSVFICNRSSLKKKKGGGVAILTLNPIKAAEVYTQTQFGYELIIIDIIRKGYPNTRLILIYFPPNLTKNSNEKLIKTLTKYYTPNTIICGDLNKPKINWNTHSCSVAMDELFLDFITNYGFNQLIKDPTHISGSTLDLIITNQNKLVDNIQIKDGFSTSDHFRIDFEIDITKEPTQNNNYRAFSKANINQIKPILAYNFYLMEIIPNISNSVSAKFDNFFKLVQSIIEENIPVSHNKSQLGLKYPVYIQKAIRDKYKLFKQLKQNPTLRVEYNKMSNKIKYLIRNYLNKSMSRISNNKDLINKHIKTSIKSKQTIPVLISNNEYIIEDAKKSCKNTLEDIDFDIITIANTLKALPNKNSSTQDDIPYKIFKNLHDIVAPSLCEIFRISLDTGEISEKWKHSTIIPIFKNGNRSDLKNYRPISLTSTTCRIFEKIIYSEVMKFLIENDLLSKNQFGFLPKRSTVTQLILTLNKWYEGLLHKKNIDVIYIDLQKAFDKVPTQHLLNKLYAYGIRGKIHRWISNFLTNRTFAVRINNEESSVFPTLSGVPQGSILAPLLFTIYINDLPSKLGENIFASLYADDIKITHIYNTQNTNMQENIDILYSWAIDSGLNISLNKSFIFNLGNKNPKIPYNILDHELQHVEVIKDLGILIDNKLTFKKHIKNICKLGFLRSHQILRNIHTSDPKIWGNLFKTYILPTLEYGSPIWNPMSKELTKDIEKVQKFFTKSALLKCRRKYLKYTDRLKLFQLETLQFRRYYIDVITMYKILFNHTSLNPEELFTLNTRPSRKHDFIIQVSNKNAKTINSFINRTVNIWNLIPRNIFIGHTLNSFKINLKHSLPQILLKLKILP</sequence>
<reference evidence="2 3" key="1">
    <citation type="submission" date="2020-08" db="EMBL/GenBank/DDBJ databases">
        <authorList>
            <person name="Koutsovoulos G."/>
            <person name="Danchin GJ E."/>
        </authorList>
    </citation>
    <scope>NUCLEOTIDE SEQUENCE [LARGE SCALE GENOMIC DNA]</scope>
</reference>
<name>A0A6V7X1X5_MELEN</name>